<feature type="domain" description="CBP/p300-type HAT" evidence="10">
    <location>
        <begin position="1"/>
        <end position="151"/>
    </location>
</feature>
<dbReference type="GO" id="GO:0031490">
    <property type="term" value="F:chromatin DNA binding"/>
    <property type="evidence" value="ECO:0007669"/>
    <property type="project" value="TreeGrafter"/>
</dbReference>
<gene>
    <name evidence="11" type="ORF">MPOL1434_LOCUS6445</name>
</gene>
<dbReference type="GO" id="GO:0003713">
    <property type="term" value="F:transcription coactivator activity"/>
    <property type="evidence" value="ECO:0007669"/>
    <property type="project" value="TreeGrafter"/>
</dbReference>
<dbReference type="GO" id="GO:0004402">
    <property type="term" value="F:histone acetyltransferase activity"/>
    <property type="evidence" value="ECO:0007669"/>
    <property type="project" value="InterPro"/>
</dbReference>
<keyword evidence="6" id="KW-0804">Transcription</keyword>
<keyword evidence="3" id="KW-0808">Transferase</keyword>
<evidence type="ECO:0000256" key="8">
    <source>
        <dbReference type="ARBA" id="ARBA00048017"/>
    </source>
</evidence>
<dbReference type="InterPro" id="IPR031162">
    <property type="entry name" value="CBP_P300_HAT"/>
</dbReference>
<evidence type="ECO:0000256" key="2">
    <source>
        <dbReference type="ARBA" id="ARBA00013184"/>
    </source>
</evidence>
<evidence type="ECO:0000256" key="1">
    <source>
        <dbReference type="ARBA" id="ARBA00004123"/>
    </source>
</evidence>
<organism evidence="11">
    <name type="scientific">Minutocellus polymorphus</name>
    <dbReference type="NCBI Taxonomy" id="265543"/>
    <lineage>
        <taxon>Eukaryota</taxon>
        <taxon>Sar</taxon>
        <taxon>Stramenopiles</taxon>
        <taxon>Ochrophyta</taxon>
        <taxon>Bacillariophyta</taxon>
        <taxon>Mediophyceae</taxon>
        <taxon>Cymatosirophycidae</taxon>
        <taxon>Cymatosirales</taxon>
        <taxon>Cymatosiraceae</taxon>
        <taxon>Minutocellus</taxon>
    </lineage>
</organism>
<name>A0A7S0AQW1_9STRA</name>
<dbReference type="PROSITE" id="PS51727">
    <property type="entry name" value="CBP_P300_HAT"/>
    <property type="match status" value="1"/>
</dbReference>
<evidence type="ECO:0000313" key="11">
    <source>
        <dbReference type="EMBL" id="CAD8371424.1"/>
    </source>
</evidence>
<comment type="subcellular location">
    <subcellularLocation>
        <location evidence="1">Nucleus</location>
    </subcellularLocation>
</comment>
<dbReference type="GO" id="GO:0005634">
    <property type="term" value="C:nucleus"/>
    <property type="evidence" value="ECO:0007669"/>
    <property type="project" value="UniProtKB-SubCell"/>
</dbReference>
<dbReference type="AlphaFoldDB" id="A0A7S0AQW1"/>
<evidence type="ECO:0000256" key="4">
    <source>
        <dbReference type="ARBA" id="ARBA00022853"/>
    </source>
</evidence>
<dbReference type="InterPro" id="IPR013178">
    <property type="entry name" value="Histone_AcTrfase_Rtt109/CBP"/>
</dbReference>
<keyword evidence="4" id="KW-0156">Chromatin regulator</keyword>
<comment type="catalytic activity">
    <reaction evidence="8">
        <text>L-lysyl-[protein] + acetyl-CoA = N(6)-acetyl-L-lysyl-[protein] + CoA + H(+)</text>
        <dbReference type="Rhea" id="RHEA:45948"/>
        <dbReference type="Rhea" id="RHEA-COMP:9752"/>
        <dbReference type="Rhea" id="RHEA-COMP:10731"/>
        <dbReference type="ChEBI" id="CHEBI:15378"/>
        <dbReference type="ChEBI" id="CHEBI:29969"/>
        <dbReference type="ChEBI" id="CHEBI:57287"/>
        <dbReference type="ChEBI" id="CHEBI:57288"/>
        <dbReference type="ChEBI" id="CHEBI:61930"/>
        <dbReference type="EC" id="2.3.1.48"/>
    </reaction>
</comment>
<evidence type="ECO:0000256" key="6">
    <source>
        <dbReference type="ARBA" id="ARBA00023163"/>
    </source>
</evidence>
<dbReference type="GO" id="GO:0000123">
    <property type="term" value="C:histone acetyltransferase complex"/>
    <property type="evidence" value="ECO:0007669"/>
    <property type="project" value="TreeGrafter"/>
</dbReference>
<dbReference type="GO" id="GO:0005667">
    <property type="term" value="C:transcription regulator complex"/>
    <property type="evidence" value="ECO:0007669"/>
    <property type="project" value="TreeGrafter"/>
</dbReference>
<dbReference type="GO" id="GO:0045944">
    <property type="term" value="P:positive regulation of transcription by RNA polymerase II"/>
    <property type="evidence" value="ECO:0007669"/>
    <property type="project" value="TreeGrafter"/>
</dbReference>
<reference evidence="11" key="1">
    <citation type="submission" date="2021-01" db="EMBL/GenBank/DDBJ databases">
        <authorList>
            <person name="Corre E."/>
            <person name="Pelletier E."/>
            <person name="Niang G."/>
            <person name="Scheremetjew M."/>
            <person name="Finn R."/>
            <person name="Kale V."/>
            <person name="Holt S."/>
            <person name="Cochrane G."/>
            <person name="Meng A."/>
            <person name="Brown T."/>
            <person name="Cohen L."/>
        </authorList>
    </citation>
    <scope>NUCLEOTIDE SEQUENCE</scope>
    <source>
        <strain evidence="11">CCMP3303</strain>
    </source>
</reference>
<feature type="compositionally biased region" description="Basic residues" evidence="9">
    <location>
        <begin position="13"/>
        <end position="27"/>
    </location>
</feature>
<dbReference type="EC" id="2.3.1.48" evidence="2"/>
<feature type="region of interest" description="Disordered" evidence="9">
    <location>
        <begin position="1"/>
        <end position="39"/>
    </location>
</feature>
<keyword evidence="5" id="KW-0805">Transcription regulation</keyword>
<dbReference type="PANTHER" id="PTHR13808:SF1">
    <property type="entry name" value="HISTONE ACETYLTRANSFERASE"/>
    <property type="match status" value="1"/>
</dbReference>
<evidence type="ECO:0000256" key="7">
    <source>
        <dbReference type="ARBA" id="ARBA00023242"/>
    </source>
</evidence>
<sequence length="250" mass="27458">MFDKSSIQATKSAKSKGRNKKKRRKGAPSKGKSNLDVEIDSTTRKRRESWLGDDVGVTIRKMRRDFFVCNLGPGKETSGTSLFSNYAAGFDFSSYTHGVAEHNPGDVTPGLADARHALLEFLQQRNLEFNTLRKAKHSTAVILYYLHNKNAPGLIPVCSTCKEDICHLRWHRIKKSSSAQRRRSFSGGFVRPVGPVGSAGVAATALSPAVPASASDESGKEIADLCQSCYAESKSKNDYIPVRITFERST</sequence>
<accession>A0A7S0AQW1</accession>
<dbReference type="EMBL" id="HBEJ01010994">
    <property type="protein sequence ID" value="CAD8371424.1"/>
    <property type="molecule type" value="Transcribed_RNA"/>
</dbReference>
<evidence type="ECO:0000259" key="10">
    <source>
        <dbReference type="PROSITE" id="PS51727"/>
    </source>
</evidence>
<dbReference type="PANTHER" id="PTHR13808">
    <property type="entry name" value="CBP/P300-RELATED"/>
    <property type="match status" value="1"/>
</dbReference>
<evidence type="ECO:0000256" key="9">
    <source>
        <dbReference type="SAM" id="MobiDB-lite"/>
    </source>
</evidence>
<evidence type="ECO:0000256" key="5">
    <source>
        <dbReference type="ARBA" id="ARBA00023015"/>
    </source>
</evidence>
<protein>
    <recommendedName>
        <fullName evidence="2">histone acetyltransferase</fullName>
        <ecNumber evidence="2">2.3.1.48</ecNumber>
    </recommendedName>
</protein>
<feature type="compositionally biased region" description="Polar residues" evidence="9">
    <location>
        <begin position="1"/>
        <end position="10"/>
    </location>
</feature>
<evidence type="ECO:0000256" key="3">
    <source>
        <dbReference type="ARBA" id="ARBA00022679"/>
    </source>
</evidence>
<proteinExistence type="predicted"/>
<keyword evidence="7" id="KW-0539">Nucleus</keyword>